<dbReference type="AlphaFoldDB" id="A0A2U2HFC4"/>
<comment type="caution">
    <text evidence="1">The sequence shown here is derived from an EMBL/GenBank/DDBJ whole genome shotgun (WGS) entry which is preliminary data.</text>
</comment>
<gene>
    <name evidence="1" type="ORF">C7C56_022055</name>
</gene>
<organism evidence="1 2">
    <name type="scientific">Massilia glaciei</name>
    <dbReference type="NCBI Taxonomy" id="1524097"/>
    <lineage>
        <taxon>Bacteria</taxon>
        <taxon>Pseudomonadati</taxon>
        <taxon>Pseudomonadota</taxon>
        <taxon>Betaproteobacteria</taxon>
        <taxon>Burkholderiales</taxon>
        <taxon>Oxalobacteraceae</taxon>
        <taxon>Telluria group</taxon>
        <taxon>Massilia</taxon>
    </lineage>
</organism>
<evidence type="ECO:0000313" key="1">
    <source>
        <dbReference type="EMBL" id="PWF42903.1"/>
    </source>
</evidence>
<dbReference type="Proteomes" id="UP000241421">
    <property type="component" value="Unassembled WGS sequence"/>
</dbReference>
<protein>
    <submittedName>
        <fullName evidence="1">Uncharacterized protein</fullName>
    </submittedName>
</protein>
<evidence type="ECO:0000313" key="2">
    <source>
        <dbReference type="Proteomes" id="UP000241421"/>
    </source>
</evidence>
<sequence length="61" mass="6741">MSASVQMECCQKDILLKSLENNMSVSDRCNNAGPMAKTIPTSPFAAFVLSCLQVSMSRLRW</sequence>
<keyword evidence="2" id="KW-1185">Reference proteome</keyword>
<reference evidence="1 2" key="1">
    <citation type="submission" date="2018-04" db="EMBL/GenBank/DDBJ databases">
        <title>Massilia violaceinigra sp. nov., a novel purple-pigmented bacterium isolated from Tianshan glacier, Xinjiang, China.</title>
        <authorList>
            <person name="Wang H."/>
        </authorList>
    </citation>
    <scope>NUCLEOTIDE SEQUENCE [LARGE SCALE GENOMIC DNA]</scope>
    <source>
        <strain evidence="1 2">B448-2</strain>
    </source>
</reference>
<name>A0A2U2HFC4_9BURK</name>
<accession>A0A2U2HFC4</accession>
<dbReference type="EMBL" id="PXWF02000289">
    <property type="protein sequence ID" value="PWF42903.1"/>
    <property type="molecule type" value="Genomic_DNA"/>
</dbReference>
<proteinExistence type="predicted"/>